<organism evidence="1 3">
    <name type="scientific">Medicago truncatula</name>
    <name type="common">Barrel medic</name>
    <name type="synonym">Medicago tribuloides</name>
    <dbReference type="NCBI Taxonomy" id="3880"/>
    <lineage>
        <taxon>Eukaryota</taxon>
        <taxon>Viridiplantae</taxon>
        <taxon>Streptophyta</taxon>
        <taxon>Embryophyta</taxon>
        <taxon>Tracheophyta</taxon>
        <taxon>Spermatophyta</taxon>
        <taxon>Magnoliopsida</taxon>
        <taxon>eudicotyledons</taxon>
        <taxon>Gunneridae</taxon>
        <taxon>Pentapetalae</taxon>
        <taxon>rosids</taxon>
        <taxon>fabids</taxon>
        <taxon>Fabales</taxon>
        <taxon>Fabaceae</taxon>
        <taxon>Papilionoideae</taxon>
        <taxon>50 kb inversion clade</taxon>
        <taxon>NPAAA clade</taxon>
        <taxon>Hologalegina</taxon>
        <taxon>IRL clade</taxon>
        <taxon>Trifolieae</taxon>
        <taxon>Medicago</taxon>
    </lineage>
</organism>
<dbReference type="Proteomes" id="UP000002051">
    <property type="component" value="Chromosome 4"/>
</dbReference>
<protein>
    <submittedName>
        <fullName evidence="1 2">Uncharacterized protein</fullName>
    </submittedName>
</protein>
<evidence type="ECO:0000313" key="2">
    <source>
        <dbReference type="EnsemblPlants" id="KEH30644"/>
    </source>
</evidence>
<evidence type="ECO:0000313" key="1">
    <source>
        <dbReference type="EMBL" id="KEH30644.1"/>
    </source>
</evidence>
<gene>
    <name evidence="1" type="ordered locus">MTR_4g077330</name>
</gene>
<accession>A0A072ULJ3</accession>
<dbReference type="HOGENOM" id="CLU_2376010_0_0_1"/>
<proteinExistence type="predicted"/>
<dbReference type="AlphaFoldDB" id="A0A072ULJ3"/>
<evidence type="ECO:0000313" key="3">
    <source>
        <dbReference type="Proteomes" id="UP000002051"/>
    </source>
</evidence>
<reference evidence="2" key="3">
    <citation type="submission" date="2015-04" db="UniProtKB">
        <authorList>
            <consortium name="EnsemblPlants"/>
        </authorList>
    </citation>
    <scope>IDENTIFICATION</scope>
    <source>
        <strain evidence="2">cv. Jemalong A17</strain>
    </source>
</reference>
<dbReference type="EMBL" id="CM001220">
    <property type="protein sequence ID" value="KEH30644.1"/>
    <property type="molecule type" value="Genomic_DNA"/>
</dbReference>
<name>A0A072ULJ3_MEDTR</name>
<reference evidence="1 3" key="1">
    <citation type="journal article" date="2011" name="Nature">
        <title>The Medicago genome provides insight into the evolution of rhizobial symbioses.</title>
        <authorList>
            <person name="Young N.D."/>
            <person name="Debelle F."/>
            <person name="Oldroyd G.E."/>
            <person name="Geurts R."/>
            <person name="Cannon S.B."/>
            <person name="Udvardi M.K."/>
            <person name="Benedito V.A."/>
            <person name="Mayer K.F."/>
            <person name="Gouzy J."/>
            <person name="Schoof H."/>
            <person name="Van de Peer Y."/>
            <person name="Proost S."/>
            <person name="Cook D.R."/>
            <person name="Meyers B.C."/>
            <person name="Spannagl M."/>
            <person name="Cheung F."/>
            <person name="De Mita S."/>
            <person name="Krishnakumar V."/>
            <person name="Gundlach H."/>
            <person name="Zhou S."/>
            <person name="Mudge J."/>
            <person name="Bharti A.K."/>
            <person name="Murray J.D."/>
            <person name="Naoumkina M.A."/>
            <person name="Rosen B."/>
            <person name="Silverstein K.A."/>
            <person name="Tang H."/>
            <person name="Rombauts S."/>
            <person name="Zhao P.X."/>
            <person name="Zhou P."/>
            <person name="Barbe V."/>
            <person name="Bardou P."/>
            <person name="Bechner M."/>
            <person name="Bellec A."/>
            <person name="Berger A."/>
            <person name="Berges H."/>
            <person name="Bidwell S."/>
            <person name="Bisseling T."/>
            <person name="Choisne N."/>
            <person name="Couloux A."/>
            <person name="Denny R."/>
            <person name="Deshpande S."/>
            <person name="Dai X."/>
            <person name="Doyle J.J."/>
            <person name="Dudez A.M."/>
            <person name="Farmer A.D."/>
            <person name="Fouteau S."/>
            <person name="Franken C."/>
            <person name="Gibelin C."/>
            <person name="Gish J."/>
            <person name="Goldstein S."/>
            <person name="Gonzalez A.J."/>
            <person name="Green P.J."/>
            <person name="Hallab A."/>
            <person name="Hartog M."/>
            <person name="Hua A."/>
            <person name="Humphray S.J."/>
            <person name="Jeong D.H."/>
            <person name="Jing Y."/>
            <person name="Jocker A."/>
            <person name="Kenton S.M."/>
            <person name="Kim D.J."/>
            <person name="Klee K."/>
            <person name="Lai H."/>
            <person name="Lang C."/>
            <person name="Lin S."/>
            <person name="Macmil S.L."/>
            <person name="Magdelenat G."/>
            <person name="Matthews L."/>
            <person name="McCorrison J."/>
            <person name="Monaghan E.L."/>
            <person name="Mun J.H."/>
            <person name="Najar F.Z."/>
            <person name="Nicholson C."/>
            <person name="Noirot C."/>
            <person name="O'Bleness M."/>
            <person name="Paule C.R."/>
            <person name="Poulain J."/>
            <person name="Prion F."/>
            <person name="Qin B."/>
            <person name="Qu C."/>
            <person name="Retzel E.F."/>
            <person name="Riddle C."/>
            <person name="Sallet E."/>
            <person name="Samain S."/>
            <person name="Samson N."/>
            <person name="Sanders I."/>
            <person name="Saurat O."/>
            <person name="Scarpelli C."/>
            <person name="Schiex T."/>
            <person name="Segurens B."/>
            <person name="Severin A.J."/>
            <person name="Sherrier D.J."/>
            <person name="Shi R."/>
            <person name="Sims S."/>
            <person name="Singer S.R."/>
            <person name="Sinharoy S."/>
            <person name="Sterck L."/>
            <person name="Viollet A."/>
            <person name="Wang B.B."/>
            <person name="Wang K."/>
            <person name="Wang M."/>
            <person name="Wang X."/>
            <person name="Warfsmann J."/>
            <person name="Weissenbach J."/>
            <person name="White D.D."/>
            <person name="White J.D."/>
            <person name="Wiley G.B."/>
            <person name="Wincker P."/>
            <person name="Xing Y."/>
            <person name="Yang L."/>
            <person name="Yao Z."/>
            <person name="Ying F."/>
            <person name="Zhai J."/>
            <person name="Zhou L."/>
            <person name="Zuber A."/>
            <person name="Denarie J."/>
            <person name="Dixon R.A."/>
            <person name="May G.D."/>
            <person name="Schwartz D.C."/>
            <person name="Rogers J."/>
            <person name="Quetier F."/>
            <person name="Town C.D."/>
            <person name="Roe B.A."/>
        </authorList>
    </citation>
    <scope>NUCLEOTIDE SEQUENCE [LARGE SCALE GENOMIC DNA]</scope>
    <source>
        <strain evidence="1">A17</strain>
        <strain evidence="2 3">cv. Jemalong A17</strain>
    </source>
</reference>
<dbReference type="EnsemblPlants" id="KEH30644">
    <property type="protein sequence ID" value="KEH30644"/>
    <property type="gene ID" value="MTR_4g077330"/>
</dbReference>
<sequence>MANRLDSHRMAVKRIIHYLKGTMHLGLCATLALVNRQPSLRPFVMLTGQLTLMTGAQPMANKPKPVSNSKFTLKAQAQCTTKKTKISEGKREIPL</sequence>
<keyword evidence="3" id="KW-1185">Reference proteome</keyword>
<reference evidence="1 3" key="2">
    <citation type="journal article" date="2014" name="BMC Genomics">
        <title>An improved genome release (version Mt4.0) for the model legume Medicago truncatula.</title>
        <authorList>
            <person name="Tang H."/>
            <person name="Krishnakumar V."/>
            <person name="Bidwell S."/>
            <person name="Rosen B."/>
            <person name="Chan A."/>
            <person name="Zhou S."/>
            <person name="Gentzbittel L."/>
            <person name="Childs K.L."/>
            <person name="Yandell M."/>
            <person name="Gundlach H."/>
            <person name="Mayer K.F."/>
            <person name="Schwartz D.C."/>
            <person name="Town C.D."/>
        </authorList>
    </citation>
    <scope>GENOME REANNOTATION</scope>
    <source>
        <strain evidence="1">A17</strain>
        <strain evidence="2 3">cv. Jemalong A17</strain>
    </source>
</reference>